<dbReference type="RefSeq" id="WP_280758274.1">
    <property type="nucleotide sequence ID" value="NZ_JARXVC010000001.1"/>
</dbReference>
<evidence type="ECO:0000313" key="3">
    <source>
        <dbReference type="Proteomes" id="UP001160334"/>
    </source>
</evidence>
<reference evidence="2 3" key="1">
    <citation type="submission" date="2023-04" db="EMBL/GenBank/DDBJ databases">
        <title>Forest soil microbial communities from Buena Vista Peninsula, Colon Province, Panama.</title>
        <authorList>
            <person name="Bouskill N."/>
        </authorList>
    </citation>
    <scope>NUCLEOTIDE SEQUENCE [LARGE SCALE GENOMIC DNA]</scope>
    <source>
        <strain evidence="2 3">CFH S0262</strain>
    </source>
</reference>
<gene>
    <name evidence="2" type="ORF">M2280_000054</name>
</gene>
<dbReference type="Pfam" id="PF04480">
    <property type="entry name" value="DUF559"/>
    <property type="match status" value="1"/>
</dbReference>
<dbReference type="InterPro" id="IPR011335">
    <property type="entry name" value="Restrct_endonuc-II-like"/>
</dbReference>
<sequence>MTRRSELPEGPIRRSRLLETLTPSSIAREYVPVLNGIYVRVDQPVDFAQRSRALAVAHPDAVLAGWSAAALHGYRYIPDDAQPEAILPHPARRRAGVRFRYGRLAGDEHEDVYGYELTSHLRTAYDLGRRLPFDDAVAAVDGLCNSGLKAPKLIGDLIDRHRGDRGLKQLRRVLDLADAGADSPWETRTRLLIVRAGLPRPQTQYTFTDNHGAILSMVDMAWPQYRVVLEYDGDHHRERRQYALDVRRRARVRQWGWDVVVATKELVLFHPDELLARLTGALRQGGMSAS</sequence>
<comment type="caution">
    <text evidence="2">The sequence shown here is derived from an EMBL/GenBank/DDBJ whole genome shotgun (WGS) entry which is preliminary data.</text>
</comment>
<organism evidence="2 3">
    <name type="scientific">Prescottella agglutinans</name>
    <dbReference type="NCBI Taxonomy" id="1644129"/>
    <lineage>
        <taxon>Bacteria</taxon>
        <taxon>Bacillati</taxon>
        <taxon>Actinomycetota</taxon>
        <taxon>Actinomycetes</taxon>
        <taxon>Mycobacteriales</taxon>
        <taxon>Nocardiaceae</taxon>
        <taxon>Prescottella</taxon>
    </lineage>
</organism>
<feature type="domain" description="DUF559" evidence="1">
    <location>
        <begin position="217"/>
        <end position="279"/>
    </location>
</feature>
<evidence type="ECO:0000259" key="1">
    <source>
        <dbReference type="Pfam" id="PF04480"/>
    </source>
</evidence>
<proteinExistence type="predicted"/>
<dbReference type="EMBL" id="JARXVC010000001">
    <property type="protein sequence ID" value="MDH6278849.1"/>
    <property type="molecule type" value="Genomic_DNA"/>
</dbReference>
<evidence type="ECO:0000313" key="2">
    <source>
        <dbReference type="EMBL" id="MDH6278849.1"/>
    </source>
</evidence>
<dbReference type="InterPro" id="IPR007569">
    <property type="entry name" value="DUF559"/>
</dbReference>
<keyword evidence="3" id="KW-1185">Reference proteome</keyword>
<dbReference type="Gene3D" id="3.40.960.10">
    <property type="entry name" value="VSR Endonuclease"/>
    <property type="match status" value="1"/>
</dbReference>
<dbReference type="Proteomes" id="UP001160334">
    <property type="component" value="Unassembled WGS sequence"/>
</dbReference>
<accession>A0ABT6M4P4</accession>
<protein>
    <recommendedName>
        <fullName evidence="1">DUF559 domain-containing protein</fullName>
    </recommendedName>
</protein>
<name>A0ABT6M4P4_9NOCA</name>
<dbReference type="SUPFAM" id="SSF52980">
    <property type="entry name" value="Restriction endonuclease-like"/>
    <property type="match status" value="1"/>
</dbReference>